<dbReference type="OrthoDB" id="3746692at2"/>
<evidence type="ECO:0000313" key="4">
    <source>
        <dbReference type="EMBL" id="QDP95222.1"/>
    </source>
</evidence>
<feature type="domain" description="NADH:ubiquinone oxidoreductase 30kDa subunit" evidence="3">
    <location>
        <begin position="37"/>
        <end position="155"/>
    </location>
</feature>
<feature type="compositionally biased region" description="Basic and acidic residues" evidence="2">
    <location>
        <begin position="1"/>
        <end position="14"/>
    </location>
</feature>
<dbReference type="AlphaFoldDB" id="A0A516PVR8"/>
<evidence type="ECO:0000313" key="5">
    <source>
        <dbReference type="Proteomes" id="UP000319263"/>
    </source>
</evidence>
<dbReference type="PANTHER" id="PTHR10884:SF14">
    <property type="entry name" value="NADH DEHYDROGENASE [UBIQUINONE] IRON-SULFUR PROTEIN 3, MITOCHONDRIAL"/>
    <property type="match status" value="1"/>
</dbReference>
<proteinExistence type="inferred from homology"/>
<sequence length="241" mass="25994">MSDFTERARTHADGPEVVDESGTQQAAPNPLDDELRKIDPTDWRTAVAAAKQDGYCFFDWLGAVDQIGRANTFEVVLRLVDRGEAGPRAIRLRTSVPREDPRLDSIADIFAGAGWHERESAELFAITFTGGDPRRLLLADDFVGAPLRKDAVLAARSGVDWPGAKEPGGAPSRRRMVPPGVPEPEVWGDRDPSAAEPDPAEVAESAVGGRVRRRRTGSGGRGPVLRRARDPWGGSPGVGDE</sequence>
<reference evidence="4 5" key="1">
    <citation type="submission" date="2019-07" db="EMBL/GenBank/DDBJ databases">
        <title>Microlunatus dokdonensis sp. nov. isolated from the rhizospheric soil of the wild plant Elymus tsukushiensis.</title>
        <authorList>
            <person name="Ghim S.-Y."/>
            <person name="Hwang Y.-J."/>
            <person name="Son J.-S."/>
            <person name="Shin J.-H."/>
        </authorList>
    </citation>
    <scope>NUCLEOTIDE SEQUENCE [LARGE SCALE GENOMIC DNA]</scope>
    <source>
        <strain evidence="4 5">KUDC0627</strain>
    </source>
</reference>
<dbReference type="KEGG" id="mik:FOE78_04225"/>
<evidence type="ECO:0000256" key="1">
    <source>
        <dbReference type="ARBA" id="ARBA00007569"/>
    </source>
</evidence>
<dbReference type="InterPro" id="IPR001268">
    <property type="entry name" value="NADH_UbQ_OxRdtase_30kDa_su"/>
</dbReference>
<protein>
    <submittedName>
        <fullName evidence="4">NADH-quinone oxidoreductase subunit C</fullName>
    </submittedName>
</protein>
<dbReference type="GO" id="GO:0008137">
    <property type="term" value="F:NADH dehydrogenase (ubiquinone) activity"/>
    <property type="evidence" value="ECO:0007669"/>
    <property type="project" value="InterPro"/>
</dbReference>
<accession>A0A516PVR8</accession>
<evidence type="ECO:0000259" key="3">
    <source>
        <dbReference type="Pfam" id="PF00329"/>
    </source>
</evidence>
<dbReference type="Proteomes" id="UP000319263">
    <property type="component" value="Chromosome"/>
</dbReference>
<keyword evidence="5" id="KW-1185">Reference proteome</keyword>
<dbReference type="RefSeq" id="WP_143985203.1">
    <property type="nucleotide sequence ID" value="NZ_CP041692.1"/>
</dbReference>
<dbReference type="Gene3D" id="3.30.460.80">
    <property type="entry name" value="NADH:ubiquinone oxidoreductase, 30kDa subunit"/>
    <property type="match status" value="1"/>
</dbReference>
<feature type="region of interest" description="Disordered" evidence="2">
    <location>
        <begin position="159"/>
        <end position="241"/>
    </location>
</feature>
<dbReference type="PANTHER" id="PTHR10884">
    <property type="entry name" value="NADH DEHYDROGENASE UBIQUINONE IRON-SULFUR PROTEIN 3"/>
    <property type="match status" value="1"/>
</dbReference>
<name>A0A516PVR8_9ACTN</name>
<dbReference type="Pfam" id="PF00329">
    <property type="entry name" value="Complex1_30kDa"/>
    <property type="match status" value="1"/>
</dbReference>
<evidence type="ECO:0000256" key="2">
    <source>
        <dbReference type="SAM" id="MobiDB-lite"/>
    </source>
</evidence>
<gene>
    <name evidence="4" type="ORF">FOE78_04225</name>
</gene>
<organism evidence="4 5">
    <name type="scientific">Microlunatus elymi</name>
    <dbReference type="NCBI Taxonomy" id="2596828"/>
    <lineage>
        <taxon>Bacteria</taxon>
        <taxon>Bacillati</taxon>
        <taxon>Actinomycetota</taxon>
        <taxon>Actinomycetes</taxon>
        <taxon>Propionibacteriales</taxon>
        <taxon>Propionibacteriaceae</taxon>
        <taxon>Microlunatus</taxon>
    </lineage>
</organism>
<dbReference type="InterPro" id="IPR037232">
    <property type="entry name" value="NADH_quin_OxRdtase_su_C/D-like"/>
</dbReference>
<feature type="region of interest" description="Disordered" evidence="2">
    <location>
        <begin position="1"/>
        <end position="36"/>
    </location>
</feature>
<dbReference type="SUPFAM" id="SSF143243">
    <property type="entry name" value="Nqo5-like"/>
    <property type="match status" value="1"/>
</dbReference>
<comment type="similarity">
    <text evidence="1">Belongs to the complex I 30 kDa subunit family.</text>
</comment>
<dbReference type="EMBL" id="CP041692">
    <property type="protein sequence ID" value="QDP95222.1"/>
    <property type="molecule type" value="Genomic_DNA"/>
</dbReference>